<evidence type="ECO:0000256" key="6">
    <source>
        <dbReference type="ARBA" id="ARBA00022807"/>
    </source>
</evidence>
<gene>
    <name evidence="9" type="ORF">ACFFFR_11635</name>
</gene>
<keyword evidence="10" id="KW-1185">Reference proteome</keyword>
<dbReference type="CDD" id="cd00501">
    <property type="entry name" value="Peptidase_C15"/>
    <property type="match status" value="1"/>
</dbReference>
<dbReference type="RefSeq" id="WP_377460640.1">
    <property type="nucleotide sequence ID" value="NZ_JBHLUB010000032.1"/>
</dbReference>
<keyword evidence="5" id="KW-0378">Hydrolase</keyword>
<dbReference type="InterPro" id="IPR036440">
    <property type="entry name" value="Peptidase_C15-like_sf"/>
</dbReference>
<evidence type="ECO:0000256" key="2">
    <source>
        <dbReference type="ARBA" id="ARBA00019191"/>
    </source>
</evidence>
<evidence type="ECO:0000256" key="3">
    <source>
        <dbReference type="ARBA" id="ARBA00022490"/>
    </source>
</evidence>
<comment type="caution">
    <text evidence="9">The sequence shown here is derived from an EMBL/GenBank/DDBJ whole genome shotgun (WGS) entry which is preliminary data.</text>
</comment>
<dbReference type="Gene3D" id="3.40.630.20">
    <property type="entry name" value="Peptidase C15, pyroglutamyl peptidase I-like"/>
    <property type="match status" value="1"/>
</dbReference>
<keyword evidence="3" id="KW-0963">Cytoplasm</keyword>
<dbReference type="InterPro" id="IPR016125">
    <property type="entry name" value="Peptidase_C15-like"/>
</dbReference>
<dbReference type="SUPFAM" id="SSF53182">
    <property type="entry name" value="Pyrrolidone carboxyl peptidase (pyroglutamate aminopeptidase)"/>
    <property type="match status" value="1"/>
</dbReference>
<dbReference type="InterPro" id="IPR000816">
    <property type="entry name" value="Peptidase_C15"/>
</dbReference>
<evidence type="ECO:0000313" key="9">
    <source>
        <dbReference type="EMBL" id="MFC0583017.1"/>
    </source>
</evidence>
<keyword evidence="4" id="KW-0645">Protease</keyword>
<comment type="similarity">
    <text evidence="1">Belongs to the peptidase C15 family.</text>
</comment>
<dbReference type="PANTHER" id="PTHR23402:SF1">
    <property type="entry name" value="PYROGLUTAMYL-PEPTIDASE I"/>
    <property type="match status" value="1"/>
</dbReference>
<dbReference type="EMBL" id="JBHLUB010000032">
    <property type="protein sequence ID" value="MFC0583017.1"/>
    <property type="molecule type" value="Genomic_DNA"/>
</dbReference>
<evidence type="ECO:0000256" key="4">
    <source>
        <dbReference type="ARBA" id="ARBA00022670"/>
    </source>
</evidence>
<evidence type="ECO:0000256" key="7">
    <source>
        <dbReference type="ARBA" id="ARBA00030836"/>
    </source>
</evidence>
<protein>
    <recommendedName>
        <fullName evidence="2">Pyrrolidone-carboxylate peptidase</fullName>
    </recommendedName>
    <alternativeName>
        <fullName evidence="7">5-oxoprolyl-peptidase</fullName>
    </alternativeName>
    <alternativeName>
        <fullName evidence="8">Pyroglutamyl-peptidase I</fullName>
    </alternativeName>
</protein>
<evidence type="ECO:0000256" key="8">
    <source>
        <dbReference type="ARBA" id="ARBA00031559"/>
    </source>
</evidence>
<keyword evidence="6" id="KW-0788">Thiol protease</keyword>
<dbReference type="Pfam" id="PF01470">
    <property type="entry name" value="Peptidase_C15"/>
    <property type="match status" value="1"/>
</dbReference>
<organism evidence="9 10">
    <name type="scientific">Micrococcoides hystricis</name>
    <dbReference type="NCBI Taxonomy" id="1572761"/>
    <lineage>
        <taxon>Bacteria</taxon>
        <taxon>Bacillati</taxon>
        <taxon>Actinomycetota</taxon>
        <taxon>Actinomycetes</taxon>
        <taxon>Micrococcales</taxon>
        <taxon>Micrococcaceae</taxon>
        <taxon>Micrococcoides</taxon>
    </lineage>
</organism>
<dbReference type="PRINTS" id="PR00706">
    <property type="entry name" value="PYROGLUPTASE"/>
</dbReference>
<reference evidence="9 10" key="1">
    <citation type="submission" date="2024-09" db="EMBL/GenBank/DDBJ databases">
        <authorList>
            <person name="Sun Q."/>
            <person name="Mori K."/>
        </authorList>
    </citation>
    <scope>NUCLEOTIDE SEQUENCE [LARGE SCALE GENOMIC DNA]</scope>
    <source>
        <strain evidence="9 10">NCAIM B.02604</strain>
    </source>
</reference>
<evidence type="ECO:0000256" key="5">
    <source>
        <dbReference type="ARBA" id="ARBA00022801"/>
    </source>
</evidence>
<dbReference type="PANTHER" id="PTHR23402">
    <property type="entry name" value="PROTEASE FAMILY C15 PYROGLUTAMYL-PEPTIDASE I-RELATED"/>
    <property type="match status" value="1"/>
</dbReference>
<evidence type="ECO:0000256" key="1">
    <source>
        <dbReference type="ARBA" id="ARBA00006641"/>
    </source>
</evidence>
<accession>A0ABV6PD27</accession>
<name>A0ABV6PD27_9MICC</name>
<dbReference type="PIRSF" id="PIRSF015592">
    <property type="entry name" value="Prld-crbxl_pptds"/>
    <property type="match status" value="1"/>
</dbReference>
<sequence>MRILLTGFEPFGDQAQNPTAQIAEELVGCTIGGSSAAGTPAQSATIVSAVLPVEFAAVGLALEHLLQTHQPELVLSLGLAAGTQALRFERVAINLIDARIPDNAGAQPVDVPVLPGAPNAYFTTLPVKAMAAAARPVAATTLSYSAGSYVCNALMFHALHATSVSAVRAGFLHVPTADVIPVKTVSAAVVSALEAALTTLSDVAEPGGSIY</sequence>
<proteinExistence type="inferred from homology"/>
<evidence type="ECO:0000313" key="10">
    <source>
        <dbReference type="Proteomes" id="UP001589862"/>
    </source>
</evidence>
<dbReference type="Proteomes" id="UP001589862">
    <property type="component" value="Unassembled WGS sequence"/>
</dbReference>